<dbReference type="Gene3D" id="3.40.395.10">
    <property type="entry name" value="Adenoviral Proteinase, Chain A"/>
    <property type="match status" value="1"/>
</dbReference>
<protein>
    <submittedName>
        <fullName evidence="7">Uncharacterized protein LOC104744089</fullName>
    </submittedName>
</protein>
<dbReference type="InterPro" id="IPR038765">
    <property type="entry name" value="Papain-like_cys_pep_sf"/>
</dbReference>
<keyword evidence="2" id="KW-0645">Protease</keyword>
<evidence type="ECO:0000256" key="1">
    <source>
        <dbReference type="ARBA" id="ARBA00005234"/>
    </source>
</evidence>
<dbReference type="PANTHER" id="PTHR48449">
    <property type="entry name" value="DUF1985 DOMAIN-CONTAINING PROTEIN"/>
    <property type="match status" value="1"/>
</dbReference>
<gene>
    <name evidence="7" type="primary">LOC104744089</name>
</gene>
<dbReference type="Pfam" id="PF02902">
    <property type="entry name" value="Peptidase_C48"/>
    <property type="match status" value="1"/>
</dbReference>
<dbReference type="GeneID" id="104744089"/>
<sequence>METEFPKRLFRDGFEPQVKKINNSCRISILGKVKQALPKEYEKVKNDPVFSHVFALYENGLGYSGRLIHSMMSRQLVTKKKREIWFVFGGKPLRFSMQEFHAVTGLKCTADSSCDLENWKDDGGFWSKLMKRKAGLVMAKDEKKYIPLKYIQMVMDLDKVRTYPWGLKAFKSLAKSIIEKREDLKKINSYALDGFSYAFQIWVMEAIPDIGKLLGEKIITEFREAPRCSNWKGAAKVSYDDIIQLESTFGPKDIVYPYISITGDFDVVDSIEFLWRDETSDGEVDNLKDKISSGNDFGDHIWGTVQVDDVEGEHIQLKDDVGSEVCEENQGSSATKSGESMQAANDEESGCKRKRQPDHGAERRKKKLLYERAATTHRAATDEQMKSFISVFETCFKSFEKKVDSRLEKIEKDVSLLKDTLTSAGITISTQAMVDQPSFPAEKKSKSVKSVGHLSQKADVLGFDPTQNVLCKDDIRRLNTTNAGEFDMDSVLVFVSDDRFNAFAEWHRTRGMIQLGPSLINEELLKRVMTSNVWLHNPEMDAMMYIFRENTSLGRLKSNRVGFMNCLFSMQIKNEYLKFREGKKGHKWDSMILGYANGDLPSHGKTGKKWALDFDRVYAPVNISNKHWISVCINFALRTVEVFDCSGMTHRSHVDPFAILIPRLVKEVQTKRYGKYLHLSPYSIIFASVPQNLNKSCCDCGVYALKYIECHMHNLDLSLINDDNIKEARTKIAVDLWEAASDHVFIERMKKYEPPPSSPHIVEL</sequence>
<accession>A0ABM1QWM5</accession>
<dbReference type="RefSeq" id="XP_019091163.1">
    <property type="nucleotide sequence ID" value="XM_019235618.1"/>
</dbReference>
<evidence type="ECO:0000313" key="7">
    <source>
        <dbReference type="RefSeq" id="XP_019091163.1"/>
    </source>
</evidence>
<evidence type="ECO:0000256" key="4">
    <source>
        <dbReference type="SAM" id="MobiDB-lite"/>
    </source>
</evidence>
<feature type="region of interest" description="Disordered" evidence="4">
    <location>
        <begin position="318"/>
        <end position="370"/>
    </location>
</feature>
<name>A0ABM1QWM5_CAMSA</name>
<dbReference type="Proteomes" id="UP000694864">
    <property type="component" value="Chromosome 14"/>
</dbReference>
<dbReference type="SUPFAM" id="SSF54001">
    <property type="entry name" value="Cysteine proteinases"/>
    <property type="match status" value="1"/>
</dbReference>
<feature type="compositionally biased region" description="Basic residues" evidence="4">
    <location>
        <begin position="352"/>
        <end position="367"/>
    </location>
</feature>
<dbReference type="InterPro" id="IPR015410">
    <property type="entry name" value="DUF1985"/>
</dbReference>
<feature type="domain" description="Ubiquitin-like protease family profile" evidence="5">
    <location>
        <begin position="518"/>
        <end position="711"/>
    </location>
</feature>
<evidence type="ECO:0000256" key="2">
    <source>
        <dbReference type="ARBA" id="ARBA00022670"/>
    </source>
</evidence>
<dbReference type="PROSITE" id="PS50600">
    <property type="entry name" value="ULP_PROTEASE"/>
    <property type="match status" value="1"/>
</dbReference>
<organism evidence="6 7">
    <name type="scientific">Camelina sativa</name>
    <name type="common">False flax</name>
    <name type="synonym">Myagrum sativum</name>
    <dbReference type="NCBI Taxonomy" id="90675"/>
    <lineage>
        <taxon>Eukaryota</taxon>
        <taxon>Viridiplantae</taxon>
        <taxon>Streptophyta</taxon>
        <taxon>Embryophyta</taxon>
        <taxon>Tracheophyta</taxon>
        <taxon>Spermatophyta</taxon>
        <taxon>Magnoliopsida</taxon>
        <taxon>eudicotyledons</taxon>
        <taxon>Gunneridae</taxon>
        <taxon>Pentapetalae</taxon>
        <taxon>rosids</taxon>
        <taxon>malvids</taxon>
        <taxon>Brassicales</taxon>
        <taxon>Brassicaceae</taxon>
        <taxon>Camelineae</taxon>
        <taxon>Camelina</taxon>
    </lineage>
</organism>
<evidence type="ECO:0000313" key="6">
    <source>
        <dbReference type="Proteomes" id="UP000694864"/>
    </source>
</evidence>
<dbReference type="InterPro" id="IPR003653">
    <property type="entry name" value="Peptidase_C48_C"/>
</dbReference>
<evidence type="ECO:0000256" key="3">
    <source>
        <dbReference type="ARBA" id="ARBA00022801"/>
    </source>
</evidence>
<dbReference type="Pfam" id="PF09331">
    <property type="entry name" value="DUF1985"/>
    <property type="match status" value="1"/>
</dbReference>
<evidence type="ECO:0000259" key="5">
    <source>
        <dbReference type="PROSITE" id="PS50600"/>
    </source>
</evidence>
<reference evidence="6" key="1">
    <citation type="journal article" date="2014" name="Nat. Commun.">
        <title>The emerging biofuel crop Camelina sativa retains a highly undifferentiated hexaploid genome structure.</title>
        <authorList>
            <person name="Kagale S."/>
            <person name="Koh C."/>
            <person name="Nixon J."/>
            <person name="Bollina V."/>
            <person name="Clarke W.E."/>
            <person name="Tuteja R."/>
            <person name="Spillane C."/>
            <person name="Robinson S.J."/>
            <person name="Links M.G."/>
            <person name="Clarke C."/>
            <person name="Higgins E.E."/>
            <person name="Huebert T."/>
            <person name="Sharpe A.G."/>
            <person name="Parkin I.A."/>
        </authorList>
    </citation>
    <scope>NUCLEOTIDE SEQUENCE [LARGE SCALE GENOMIC DNA]</scope>
    <source>
        <strain evidence="6">cv. DH55</strain>
    </source>
</reference>
<feature type="compositionally biased region" description="Polar residues" evidence="4">
    <location>
        <begin position="329"/>
        <end position="343"/>
    </location>
</feature>
<reference evidence="7" key="2">
    <citation type="submission" date="2025-08" db="UniProtKB">
        <authorList>
            <consortium name="RefSeq"/>
        </authorList>
    </citation>
    <scope>IDENTIFICATION</scope>
    <source>
        <tissue evidence="7">Leaf</tissue>
    </source>
</reference>
<comment type="similarity">
    <text evidence="1">Belongs to the peptidase C48 family.</text>
</comment>
<proteinExistence type="inferred from homology"/>
<dbReference type="PANTHER" id="PTHR48449:SF1">
    <property type="entry name" value="DUF1985 DOMAIN-CONTAINING PROTEIN"/>
    <property type="match status" value="1"/>
</dbReference>
<keyword evidence="3" id="KW-0378">Hydrolase</keyword>
<keyword evidence="6" id="KW-1185">Reference proteome</keyword>